<organism evidence="2 3">
    <name type="scientific">Phytophthora nicotianae CJ01A1</name>
    <dbReference type="NCBI Taxonomy" id="1317063"/>
    <lineage>
        <taxon>Eukaryota</taxon>
        <taxon>Sar</taxon>
        <taxon>Stramenopiles</taxon>
        <taxon>Oomycota</taxon>
        <taxon>Peronosporomycetes</taxon>
        <taxon>Peronosporales</taxon>
        <taxon>Peronosporaceae</taxon>
        <taxon>Phytophthora</taxon>
    </lineage>
</organism>
<dbReference type="EMBL" id="ANIX01002636">
    <property type="protein sequence ID" value="ETP11169.1"/>
    <property type="molecule type" value="Genomic_DNA"/>
</dbReference>
<evidence type="ECO:0000313" key="3">
    <source>
        <dbReference type="Proteomes" id="UP000018958"/>
    </source>
</evidence>
<dbReference type="Proteomes" id="UP000018958">
    <property type="component" value="Unassembled WGS sequence"/>
</dbReference>
<name>W2WNL9_PHYNI</name>
<proteinExistence type="predicted"/>
<evidence type="ECO:0000256" key="1">
    <source>
        <dbReference type="SAM" id="MobiDB-lite"/>
    </source>
</evidence>
<evidence type="ECO:0000313" key="2">
    <source>
        <dbReference type="EMBL" id="ETP11169.1"/>
    </source>
</evidence>
<accession>W2WNL9</accession>
<sequence length="76" mass="8620">MTKEDGGDGDDDEDQVDIVPTWVHSRRADSTWQHSGQQRPKERRRRTGLSGSHSPQNVVSGEDRRGRKAVAQMHLK</sequence>
<protein>
    <submittedName>
        <fullName evidence="2">Uncharacterized protein</fullName>
    </submittedName>
</protein>
<feature type="compositionally biased region" description="Polar residues" evidence="1">
    <location>
        <begin position="49"/>
        <end position="59"/>
    </location>
</feature>
<feature type="region of interest" description="Disordered" evidence="1">
    <location>
        <begin position="1"/>
        <end position="76"/>
    </location>
</feature>
<dbReference type="AlphaFoldDB" id="W2WNL9"/>
<gene>
    <name evidence="2" type="ORF">F441_13296</name>
</gene>
<reference evidence="2 3" key="1">
    <citation type="submission" date="2013-11" db="EMBL/GenBank/DDBJ databases">
        <title>The Genome Sequence of Phytophthora parasitica CJ01A1.</title>
        <authorList>
            <consortium name="The Broad Institute Genomics Platform"/>
            <person name="Russ C."/>
            <person name="Tyler B."/>
            <person name="Panabieres F."/>
            <person name="Shan W."/>
            <person name="Tripathy S."/>
            <person name="Grunwald N."/>
            <person name="Machado M."/>
            <person name="Johnson C.S."/>
            <person name="Walker B."/>
            <person name="Young S.K."/>
            <person name="Zeng Q."/>
            <person name="Gargeya S."/>
            <person name="Fitzgerald M."/>
            <person name="Haas B."/>
            <person name="Abouelleil A."/>
            <person name="Allen A.W."/>
            <person name="Alvarado L."/>
            <person name="Arachchi H.M."/>
            <person name="Berlin A.M."/>
            <person name="Chapman S.B."/>
            <person name="Gainer-Dewar J."/>
            <person name="Goldberg J."/>
            <person name="Griggs A."/>
            <person name="Gujja S."/>
            <person name="Hansen M."/>
            <person name="Howarth C."/>
            <person name="Imamovic A."/>
            <person name="Ireland A."/>
            <person name="Larimer J."/>
            <person name="McCowan C."/>
            <person name="Murphy C."/>
            <person name="Pearson M."/>
            <person name="Poon T.W."/>
            <person name="Priest M."/>
            <person name="Roberts A."/>
            <person name="Saif S."/>
            <person name="Shea T."/>
            <person name="Sisk P."/>
            <person name="Sykes S."/>
            <person name="Wortman J."/>
            <person name="Nusbaum C."/>
            <person name="Birren B."/>
        </authorList>
    </citation>
    <scope>NUCLEOTIDE SEQUENCE [LARGE SCALE GENOMIC DNA]</scope>
    <source>
        <strain evidence="2 3">CJ01A1</strain>
    </source>
</reference>
<feature type="compositionally biased region" description="Acidic residues" evidence="1">
    <location>
        <begin position="7"/>
        <end position="16"/>
    </location>
</feature>
<comment type="caution">
    <text evidence="2">The sequence shown here is derived from an EMBL/GenBank/DDBJ whole genome shotgun (WGS) entry which is preliminary data.</text>
</comment>